<dbReference type="InterPro" id="IPR036388">
    <property type="entry name" value="WH-like_DNA-bd_sf"/>
</dbReference>
<dbReference type="SMART" id="SM00347">
    <property type="entry name" value="HTH_MARR"/>
    <property type="match status" value="1"/>
</dbReference>
<dbReference type="Gene3D" id="1.10.10.10">
    <property type="entry name" value="Winged helix-like DNA-binding domain superfamily/Winged helix DNA-binding domain"/>
    <property type="match status" value="1"/>
</dbReference>
<evidence type="ECO:0000259" key="2">
    <source>
        <dbReference type="SMART" id="SM00347"/>
    </source>
</evidence>
<feature type="domain" description="HTH marR-type" evidence="2">
    <location>
        <begin position="22"/>
        <end position="122"/>
    </location>
</feature>
<proteinExistence type="predicted"/>
<gene>
    <name evidence="3" type="ORF">SAMN05216275_14546</name>
</gene>
<name>A0A1I4E4Q1_9ACTN</name>
<organism evidence="3 4">
    <name type="scientific">Streptosporangium canum</name>
    <dbReference type="NCBI Taxonomy" id="324952"/>
    <lineage>
        <taxon>Bacteria</taxon>
        <taxon>Bacillati</taxon>
        <taxon>Actinomycetota</taxon>
        <taxon>Actinomycetes</taxon>
        <taxon>Streptosporangiales</taxon>
        <taxon>Streptosporangiaceae</taxon>
        <taxon>Streptosporangium</taxon>
    </lineage>
</organism>
<dbReference type="Pfam" id="PF12802">
    <property type="entry name" value="MarR_2"/>
    <property type="match status" value="1"/>
</dbReference>
<dbReference type="SUPFAM" id="SSF46785">
    <property type="entry name" value="Winged helix' DNA-binding domain"/>
    <property type="match status" value="1"/>
</dbReference>
<evidence type="ECO:0000256" key="1">
    <source>
        <dbReference type="SAM" id="MobiDB-lite"/>
    </source>
</evidence>
<dbReference type="InterPro" id="IPR039422">
    <property type="entry name" value="MarR/SlyA-like"/>
</dbReference>
<dbReference type="Proteomes" id="UP000199111">
    <property type="component" value="Unassembled WGS sequence"/>
</dbReference>
<dbReference type="GO" id="GO:0003700">
    <property type="term" value="F:DNA-binding transcription factor activity"/>
    <property type="evidence" value="ECO:0007669"/>
    <property type="project" value="InterPro"/>
</dbReference>
<keyword evidence="3" id="KW-0238">DNA-binding</keyword>
<dbReference type="PANTHER" id="PTHR33164">
    <property type="entry name" value="TRANSCRIPTIONAL REGULATOR, MARR FAMILY"/>
    <property type="match status" value="1"/>
</dbReference>
<dbReference type="InterPro" id="IPR036390">
    <property type="entry name" value="WH_DNA-bd_sf"/>
</dbReference>
<sequence length="163" mass="17861">MASALVASLPALHRALERQAGQEFPHPRLPEGRLALLWLVEEREGITVREAADALLMKPNNVSALVSQLTELELLERRQDPADKRVAHLYPMATATAMARQRLAEVRRLKTAYVARAARPHGRGAGCPGLGPGRADVPEPASPLHRRLTPRGFLHRTSVAGRL</sequence>
<feature type="region of interest" description="Disordered" evidence="1">
    <location>
        <begin position="124"/>
        <end position="146"/>
    </location>
</feature>
<dbReference type="GO" id="GO:0003677">
    <property type="term" value="F:DNA binding"/>
    <property type="evidence" value="ECO:0007669"/>
    <property type="project" value="UniProtKB-KW"/>
</dbReference>
<dbReference type="PANTHER" id="PTHR33164:SF103">
    <property type="entry name" value="REGULATORY PROTEIN MARR"/>
    <property type="match status" value="1"/>
</dbReference>
<protein>
    <submittedName>
        <fullName evidence="3">DNA-binding transcriptional regulator, MarR family</fullName>
    </submittedName>
</protein>
<dbReference type="GO" id="GO:0006950">
    <property type="term" value="P:response to stress"/>
    <property type="evidence" value="ECO:0007669"/>
    <property type="project" value="TreeGrafter"/>
</dbReference>
<evidence type="ECO:0000313" key="4">
    <source>
        <dbReference type="Proteomes" id="UP000199111"/>
    </source>
</evidence>
<keyword evidence="4" id="KW-1185">Reference proteome</keyword>
<evidence type="ECO:0000313" key="3">
    <source>
        <dbReference type="EMBL" id="SFK99131.1"/>
    </source>
</evidence>
<reference evidence="4" key="1">
    <citation type="submission" date="2016-10" db="EMBL/GenBank/DDBJ databases">
        <authorList>
            <person name="Varghese N."/>
            <person name="Submissions S."/>
        </authorList>
    </citation>
    <scope>NUCLEOTIDE SEQUENCE [LARGE SCALE GENOMIC DNA]</scope>
    <source>
        <strain evidence="4">CGMCC 4.2126</strain>
    </source>
</reference>
<dbReference type="AlphaFoldDB" id="A0A1I4E4Q1"/>
<dbReference type="EMBL" id="FOQY01000045">
    <property type="protein sequence ID" value="SFK99131.1"/>
    <property type="molecule type" value="Genomic_DNA"/>
</dbReference>
<accession>A0A1I4E4Q1</accession>
<dbReference type="InterPro" id="IPR000835">
    <property type="entry name" value="HTH_MarR-typ"/>
</dbReference>